<name>A0A1U9KJQ6_ACEAC</name>
<proteinExistence type="predicted"/>
<organism evidence="1 2">
    <name type="scientific">Acetobacter aceti</name>
    <dbReference type="NCBI Taxonomy" id="435"/>
    <lineage>
        <taxon>Bacteria</taxon>
        <taxon>Pseudomonadati</taxon>
        <taxon>Pseudomonadota</taxon>
        <taxon>Alphaproteobacteria</taxon>
        <taxon>Acetobacterales</taxon>
        <taxon>Acetobacteraceae</taxon>
        <taxon>Acetobacter</taxon>
        <taxon>Acetobacter subgen. Acetobacter</taxon>
    </lineage>
</organism>
<sequence length="84" mass="9471">MSTEWKAARNMASILIQTNWFSSPTAQWYKIPVGVITMPLRRPIRPHQGRQHLMVVAQHRAAESGVRAALYFLASVIAARPAIF</sequence>
<dbReference type="RefSeq" id="WP_077813960.1">
    <property type="nucleotide sequence ID" value="NZ_CP014692.1"/>
</dbReference>
<dbReference type="Proteomes" id="UP000188937">
    <property type="component" value="Chromosome"/>
</dbReference>
<keyword evidence="2" id="KW-1185">Reference proteome</keyword>
<dbReference type="KEGG" id="aace:A0U92_15675"/>
<dbReference type="AlphaFoldDB" id="A0A1U9KJQ6"/>
<gene>
    <name evidence="1" type="ORF">A0U92_15675</name>
</gene>
<accession>A0A1U9KJQ6</accession>
<evidence type="ECO:0000313" key="1">
    <source>
        <dbReference type="EMBL" id="AQS85959.1"/>
    </source>
</evidence>
<protein>
    <submittedName>
        <fullName evidence="1">Uncharacterized protein</fullName>
    </submittedName>
</protein>
<dbReference type="EMBL" id="CP014692">
    <property type="protein sequence ID" value="AQS85959.1"/>
    <property type="molecule type" value="Genomic_DNA"/>
</dbReference>
<reference evidence="1 2" key="1">
    <citation type="submission" date="2016-03" db="EMBL/GenBank/DDBJ databases">
        <title>Acetic acid bacteria sequencing.</title>
        <authorList>
            <person name="Brandt J."/>
            <person name="Jakob F."/>
            <person name="Vogel R.F."/>
        </authorList>
    </citation>
    <scope>NUCLEOTIDE SEQUENCE [LARGE SCALE GENOMIC DNA]</scope>
    <source>
        <strain evidence="1 2">TMW2.1153</strain>
    </source>
</reference>
<evidence type="ECO:0000313" key="2">
    <source>
        <dbReference type="Proteomes" id="UP000188937"/>
    </source>
</evidence>